<gene>
    <name evidence="1" type="ORF">SERLADRAFT_465437</name>
</gene>
<sequence>MVNAYRNAHSTPFPQAVPRRTRIYPISSTCCPKTLGENAKTKTALVRTSQIGQILQQLHSSFSEDQCLALSTGHSNVNINCLYDLATVTAGPTKTQRLVTLMIVPSPRPISEKTERLDDSLR</sequence>
<dbReference type="HOGENOM" id="CLU_2028153_0_0_1"/>
<name>F8NVH0_SERL9</name>
<reference evidence="1" key="1">
    <citation type="submission" date="2011-04" db="EMBL/GenBank/DDBJ databases">
        <title>Evolution of plant cell wall degrading machinery underlies the functional diversity of forest fungi.</title>
        <authorList>
            <consortium name="US DOE Joint Genome Institute (JGI-PGF)"/>
            <person name="Eastwood D.C."/>
            <person name="Floudas D."/>
            <person name="Binder M."/>
            <person name="Majcherczyk A."/>
            <person name="Schneider P."/>
            <person name="Aerts A."/>
            <person name="Asiegbu F.O."/>
            <person name="Baker S.E."/>
            <person name="Barry K."/>
            <person name="Bendiksby M."/>
            <person name="Blumentritt M."/>
            <person name="Coutinho P.M."/>
            <person name="Cullen D."/>
            <person name="Cullen D."/>
            <person name="Gathman A."/>
            <person name="Goodell B."/>
            <person name="Henrissat B."/>
            <person name="Ihrmark K."/>
            <person name="Kauserud H."/>
            <person name="Kohler A."/>
            <person name="LaButti K."/>
            <person name="Lapidus A."/>
            <person name="Lavin J.L."/>
            <person name="Lee Y.-H."/>
            <person name="Lindquist E."/>
            <person name="Lilly W."/>
            <person name="Lucas S."/>
            <person name="Morin E."/>
            <person name="Murat C."/>
            <person name="Oguiza J.A."/>
            <person name="Park J."/>
            <person name="Pisabarro A.G."/>
            <person name="Riley R."/>
            <person name="Rosling A."/>
            <person name="Salamov A."/>
            <person name="Schmidt O."/>
            <person name="Schmutz J."/>
            <person name="Skrede I."/>
            <person name="Stenlid J."/>
            <person name="Wiebenga A."/>
            <person name="Xie X."/>
            <person name="Kues U."/>
            <person name="Hibbett D.S."/>
            <person name="Hoffmeister D."/>
            <person name="Hogberg N."/>
            <person name="Martin F."/>
            <person name="Grigoriev I.V."/>
            <person name="Watkinson S.C."/>
        </authorList>
    </citation>
    <scope>NUCLEOTIDE SEQUENCE</scope>
    <source>
        <strain evidence="1">S7.9</strain>
    </source>
</reference>
<proteinExistence type="predicted"/>
<dbReference type="EMBL" id="GL945433">
    <property type="protein sequence ID" value="EGO25379.1"/>
    <property type="molecule type" value="Genomic_DNA"/>
</dbReference>
<dbReference type="AlphaFoldDB" id="F8NVH0"/>
<evidence type="ECO:0000313" key="1">
    <source>
        <dbReference type="EMBL" id="EGO25379.1"/>
    </source>
</evidence>
<organism>
    <name type="scientific">Serpula lacrymans var. lacrymans (strain S7.9)</name>
    <name type="common">Dry rot fungus</name>
    <dbReference type="NCBI Taxonomy" id="578457"/>
    <lineage>
        <taxon>Eukaryota</taxon>
        <taxon>Fungi</taxon>
        <taxon>Dikarya</taxon>
        <taxon>Basidiomycota</taxon>
        <taxon>Agaricomycotina</taxon>
        <taxon>Agaricomycetes</taxon>
        <taxon>Agaricomycetidae</taxon>
        <taxon>Boletales</taxon>
        <taxon>Coniophorineae</taxon>
        <taxon>Serpulaceae</taxon>
        <taxon>Serpula</taxon>
    </lineage>
</organism>
<protein>
    <submittedName>
        <fullName evidence="1">Uncharacterized protein</fullName>
    </submittedName>
</protein>
<dbReference type="GeneID" id="18818900"/>
<dbReference type="KEGG" id="sla:SERLADRAFT_465437"/>
<dbReference type="Proteomes" id="UP000008064">
    <property type="component" value="Unassembled WGS sequence"/>
</dbReference>
<dbReference type="RefSeq" id="XP_007317501.1">
    <property type="nucleotide sequence ID" value="XM_007317439.1"/>
</dbReference>
<accession>F8NVH0</accession>